<evidence type="ECO:0000256" key="1">
    <source>
        <dbReference type="SAM" id="Phobius"/>
    </source>
</evidence>
<feature type="transmembrane region" description="Helical" evidence="1">
    <location>
        <begin position="42"/>
        <end position="64"/>
    </location>
</feature>
<evidence type="ECO:0000313" key="2">
    <source>
        <dbReference type="EMBL" id="TRY75838.1"/>
    </source>
</evidence>
<accession>A0A553PDT8</accession>
<feature type="transmembrane region" description="Helical" evidence="1">
    <location>
        <begin position="76"/>
        <end position="95"/>
    </location>
</feature>
<keyword evidence="1" id="KW-1133">Transmembrane helix</keyword>
<dbReference type="EMBL" id="VCGU01000005">
    <property type="protein sequence ID" value="TRY75838.1"/>
    <property type="molecule type" value="Genomic_DNA"/>
</dbReference>
<gene>
    <name evidence="2" type="ORF">TCAL_04950</name>
</gene>
<keyword evidence="1" id="KW-0472">Membrane</keyword>
<name>A0A553PDT8_TIGCA</name>
<dbReference type="Pfam" id="PF15860">
    <property type="entry name" value="DUF4728"/>
    <property type="match status" value="1"/>
</dbReference>
<reference evidence="2 3" key="1">
    <citation type="journal article" date="2018" name="Nat. Ecol. Evol.">
        <title>Genomic signatures of mitonuclear coevolution across populations of Tigriopus californicus.</title>
        <authorList>
            <person name="Barreto F.S."/>
            <person name="Watson E.T."/>
            <person name="Lima T.G."/>
            <person name="Willett C.S."/>
            <person name="Edmands S."/>
            <person name="Li W."/>
            <person name="Burton R.S."/>
        </authorList>
    </citation>
    <scope>NUCLEOTIDE SEQUENCE [LARGE SCALE GENOMIC DNA]</scope>
    <source>
        <strain evidence="2 3">San Diego</strain>
    </source>
</reference>
<keyword evidence="3" id="KW-1185">Reference proteome</keyword>
<keyword evidence="1" id="KW-0812">Transmembrane</keyword>
<dbReference type="Proteomes" id="UP000318571">
    <property type="component" value="Chromosome 2"/>
</dbReference>
<organism evidence="2 3">
    <name type="scientific">Tigriopus californicus</name>
    <name type="common">Marine copepod</name>
    <dbReference type="NCBI Taxonomy" id="6832"/>
    <lineage>
        <taxon>Eukaryota</taxon>
        <taxon>Metazoa</taxon>
        <taxon>Ecdysozoa</taxon>
        <taxon>Arthropoda</taxon>
        <taxon>Crustacea</taxon>
        <taxon>Multicrustacea</taxon>
        <taxon>Hexanauplia</taxon>
        <taxon>Copepoda</taxon>
        <taxon>Harpacticoida</taxon>
        <taxon>Harpacticidae</taxon>
        <taxon>Tigriopus</taxon>
    </lineage>
</organism>
<dbReference type="InterPro" id="IPR031720">
    <property type="entry name" value="DUF4728"/>
</dbReference>
<protein>
    <submittedName>
        <fullName evidence="2">Uncharacterized protein</fullName>
    </submittedName>
</protein>
<comment type="caution">
    <text evidence="2">The sequence shown here is derived from an EMBL/GenBank/DDBJ whole genome shotgun (WGS) entry which is preliminary data.</text>
</comment>
<sequence>MCMCQKSKKGVVWQPDRVAGPASLVLLLAIFKQRRELFVPWLLLYGLKIMVEFAFILIYSVVVFQPLDIYYHMWEFMMGSLATAFYLGLKSYFWVTVNELDNRIRDRTCVSLVI</sequence>
<proteinExistence type="predicted"/>
<evidence type="ECO:0000313" key="3">
    <source>
        <dbReference type="Proteomes" id="UP000318571"/>
    </source>
</evidence>
<dbReference type="AlphaFoldDB" id="A0A553PDT8"/>